<feature type="transmembrane region" description="Helical" evidence="17">
    <location>
        <begin position="106"/>
        <end position="124"/>
    </location>
</feature>
<comment type="subunit">
    <text evidence="14">Homotrimer; The trimer binds only one molecule of glutathione.</text>
</comment>
<evidence type="ECO:0000313" key="19">
    <source>
        <dbReference type="RefSeq" id="XP_030763126.1"/>
    </source>
</evidence>
<dbReference type="GeneID" id="115887769"/>
<keyword evidence="12" id="KW-0496">Mitochondrion</keyword>
<evidence type="ECO:0000256" key="11">
    <source>
        <dbReference type="ARBA" id="ARBA00022990"/>
    </source>
</evidence>
<feature type="transmembrane region" description="Helical" evidence="17">
    <location>
        <begin position="131"/>
        <end position="155"/>
    </location>
</feature>
<evidence type="ECO:0000256" key="7">
    <source>
        <dbReference type="ARBA" id="ARBA00022692"/>
    </source>
</evidence>
<keyword evidence="8" id="KW-1000">Mitochondrion outer membrane</keyword>
<evidence type="ECO:0000256" key="8">
    <source>
        <dbReference type="ARBA" id="ARBA00022787"/>
    </source>
</evidence>
<dbReference type="InterPro" id="IPR023352">
    <property type="entry name" value="MAPEG-like_dom_sf"/>
</dbReference>
<evidence type="ECO:0000256" key="2">
    <source>
        <dbReference type="ARBA" id="ARBA00004294"/>
    </source>
</evidence>
<dbReference type="InterPro" id="IPR001129">
    <property type="entry name" value="Membr-assoc_MAPEG"/>
</dbReference>
<keyword evidence="7 17" id="KW-0812">Transmembrane</keyword>
<proteinExistence type="inferred from homology"/>
<dbReference type="GO" id="GO:0005741">
    <property type="term" value="C:mitochondrial outer membrane"/>
    <property type="evidence" value="ECO:0007669"/>
    <property type="project" value="UniProtKB-SubCell"/>
</dbReference>
<comment type="catalytic activity">
    <reaction evidence="16">
        <text>RX + glutathione = an S-substituted glutathione + a halide anion + H(+)</text>
        <dbReference type="Rhea" id="RHEA:16437"/>
        <dbReference type="ChEBI" id="CHEBI:15378"/>
        <dbReference type="ChEBI" id="CHEBI:16042"/>
        <dbReference type="ChEBI" id="CHEBI:17792"/>
        <dbReference type="ChEBI" id="CHEBI:57925"/>
        <dbReference type="ChEBI" id="CHEBI:90779"/>
        <dbReference type="EC" id="2.5.1.18"/>
    </reaction>
    <physiologicalReaction direction="left-to-right" evidence="16">
        <dbReference type="Rhea" id="RHEA:16438"/>
    </physiologicalReaction>
</comment>
<keyword evidence="6" id="KW-0808">Transferase</keyword>
<dbReference type="PANTHER" id="PTHR10689:SF6">
    <property type="entry name" value="MICROSOMAL GLUTATHIONE S-TRANSFERASE 1"/>
    <property type="match status" value="1"/>
</dbReference>
<evidence type="ECO:0000256" key="15">
    <source>
        <dbReference type="ARBA" id="ARBA00039397"/>
    </source>
</evidence>
<dbReference type="SUPFAM" id="SSF161084">
    <property type="entry name" value="MAPEG domain-like"/>
    <property type="match status" value="1"/>
</dbReference>
<evidence type="ECO:0000256" key="17">
    <source>
        <dbReference type="SAM" id="Phobius"/>
    </source>
</evidence>
<evidence type="ECO:0000256" key="14">
    <source>
        <dbReference type="ARBA" id="ARBA00038540"/>
    </source>
</evidence>
<dbReference type="KEGG" id="soy:115887769"/>
<sequence>MQSNDIPWVTSLENPKFVTYMIVCALLVLKMWWLTVLTVMKRMKHKVVMNEEDTKVDGFTVGSHSDVERVQRAFQNDLENIPAFLFIALAYLWVSVPSWVVHFLYYLFFIARLGHSIVYAVVPIGPPTRCICFVIGFFIVTYMSLHVLIAGIAAYCKN</sequence>
<protein>
    <recommendedName>
        <fullName evidence="15">Microsomal glutathione S-transferase 1</fullName>
        <ecNumber evidence="5">2.5.1.18</ecNumber>
    </recommendedName>
</protein>
<keyword evidence="9" id="KW-0256">Endoplasmic reticulum</keyword>
<evidence type="ECO:0000256" key="9">
    <source>
        <dbReference type="ARBA" id="ARBA00022824"/>
    </source>
</evidence>
<dbReference type="AlphaFoldDB" id="A0A6J2YIM7"/>
<gene>
    <name evidence="19" type="primary">LOC115887769</name>
</gene>
<evidence type="ECO:0000256" key="12">
    <source>
        <dbReference type="ARBA" id="ARBA00023128"/>
    </source>
</evidence>
<evidence type="ECO:0000256" key="4">
    <source>
        <dbReference type="ARBA" id="ARBA00010459"/>
    </source>
</evidence>
<dbReference type="Pfam" id="PF01124">
    <property type="entry name" value="MAPEG"/>
    <property type="match status" value="1"/>
</dbReference>
<reference evidence="19" key="1">
    <citation type="submission" date="2025-08" db="UniProtKB">
        <authorList>
            <consortium name="RefSeq"/>
        </authorList>
    </citation>
    <scope>IDENTIFICATION</scope>
    <source>
        <tissue evidence="19">Gonads</tissue>
    </source>
</reference>
<feature type="transmembrane region" description="Helical" evidence="17">
    <location>
        <begin position="81"/>
        <end position="100"/>
    </location>
</feature>
<evidence type="ECO:0000256" key="6">
    <source>
        <dbReference type="ARBA" id="ARBA00022679"/>
    </source>
</evidence>
<dbReference type="GO" id="GO:0005789">
    <property type="term" value="C:endoplasmic reticulum membrane"/>
    <property type="evidence" value="ECO:0007669"/>
    <property type="project" value="UniProtKB-SubCell"/>
</dbReference>
<dbReference type="PANTHER" id="PTHR10689">
    <property type="entry name" value="MICROSOMAL GLUTATHIONE S-TRANSFERASE 1"/>
    <property type="match status" value="1"/>
</dbReference>
<evidence type="ECO:0000256" key="10">
    <source>
        <dbReference type="ARBA" id="ARBA00022989"/>
    </source>
</evidence>
<evidence type="ECO:0000256" key="13">
    <source>
        <dbReference type="ARBA" id="ARBA00023136"/>
    </source>
</evidence>
<comment type="similarity">
    <text evidence="4">Belongs to the MAPEG family.</text>
</comment>
<dbReference type="InterPro" id="IPR040162">
    <property type="entry name" value="MGST1-like"/>
</dbReference>
<feature type="transmembrane region" description="Helical" evidence="17">
    <location>
        <begin position="17"/>
        <end position="40"/>
    </location>
</feature>
<comment type="function">
    <text evidence="1">Conjugation of reduced glutathione to a wide number of exogenous and endogenous hydrophobic electrophiles.</text>
</comment>
<evidence type="ECO:0000256" key="3">
    <source>
        <dbReference type="ARBA" id="ARBA00004477"/>
    </source>
</evidence>
<name>A0A6J2YIM7_SITOR</name>
<accession>A0A6J2YIM7</accession>
<dbReference type="EC" id="2.5.1.18" evidence="5"/>
<keyword evidence="13 17" id="KW-0472">Membrane</keyword>
<dbReference type="Gene3D" id="1.20.120.550">
    <property type="entry name" value="Membrane associated eicosanoid/glutathione metabolism-like domain"/>
    <property type="match status" value="1"/>
</dbReference>
<evidence type="ECO:0000256" key="1">
    <source>
        <dbReference type="ARBA" id="ARBA00003701"/>
    </source>
</evidence>
<keyword evidence="11" id="KW-0007">Acetylation</keyword>
<keyword evidence="10 17" id="KW-1133">Transmembrane helix</keyword>
<dbReference type="OrthoDB" id="193139at2759"/>
<dbReference type="RefSeq" id="XP_030763126.1">
    <property type="nucleotide sequence ID" value="XM_030907266.1"/>
</dbReference>
<dbReference type="Proteomes" id="UP000504635">
    <property type="component" value="Unplaced"/>
</dbReference>
<evidence type="ECO:0000256" key="16">
    <source>
        <dbReference type="ARBA" id="ARBA00049385"/>
    </source>
</evidence>
<evidence type="ECO:0000313" key="18">
    <source>
        <dbReference type="Proteomes" id="UP000504635"/>
    </source>
</evidence>
<comment type="subcellular location">
    <subcellularLocation>
        <location evidence="3">Endoplasmic reticulum membrane</location>
        <topology evidence="3">Multi-pass membrane protein</topology>
    </subcellularLocation>
    <subcellularLocation>
        <location evidence="2">Mitochondrion outer membrane</location>
    </subcellularLocation>
</comment>
<evidence type="ECO:0000256" key="5">
    <source>
        <dbReference type="ARBA" id="ARBA00012452"/>
    </source>
</evidence>
<dbReference type="InParanoid" id="A0A6J2YIM7"/>
<organism evidence="18 19">
    <name type="scientific">Sitophilus oryzae</name>
    <name type="common">Rice weevil</name>
    <name type="synonym">Curculio oryzae</name>
    <dbReference type="NCBI Taxonomy" id="7048"/>
    <lineage>
        <taxon>Eukaryota</taxon>
        <taxon>Metazoa</taxon>
        <taxon>Ecdysozoa</taxon>
        <taxon>Arthropoda</taxon>
        <taxon>Hexapoda</taxon>
        <taxon>Insecta</taxon>
        <taxon>Pterygota</taxon>
        <taxon>Neoptera</taxon>
        <taxon>Endopterygota</taxon>
        <taxon>Coleoptera</taxon>
        <taxon>Polyphaga</taxon>
        <taxon>Cucujiformia</taxon>
        <taxon>Curculionidae</taxon>
        <taxon>Dryophthorinae</taxon>
        <taxon>Sitophilus</taxon>
    </lineage>
</organism>
<keyword evidence="18" id="KW-1185">Reference proteome</keyword>
<dbReference type="GO" id="GO:0004364">
    <property type="term" value="F:glutathione transferase activity"/>
    <property type="evidence" value="ECO:0007669"/>
    <property type="project" value="UniProtKB-EC"/>
</dbReference>